<gene>
    <name evidence="1" type="ORF">ACFOD6_20960</name>
</gene>
<evidence type="ECO:0000313" key="1">
    <source>
        <dbReference type="EMBL" id="MFC3088516.1"/>
    </source>
</evidence>
<accession>A0ABV7E013</accession>
<protein>
    <recommendedName>
        <fullName evidence="3">DUF4129 domain-containing protein</fullName>
    </recommendedName>
</protein>
<comment type="caution">
    <text evidence="1">The sequence shown here is derived from an EMBL/GenBank/DDBJ whole genome shotgun (WGS) entry which is preliminary data.</text>
</comment>
<proteinExistence type="predicted"/>
<sequence length="92" mass="10422">MLEDILWNTAIVATAYAVIRFCDHVVKPWYEGRKPGAGSLDTAQTIAMQLLTLRKAYDQVMASPSLNADERARARRAYLEKVRRMADRLANP</sequence>
<evidence type="ECO:0008006" key="3">
    <source>
        <dbReference type="Google" id="ProtNLM"/>
    </source>
</evidence>
<dbReference type="Proteomes" id="UP001595445">
    <property type="component" value="Unassembled WGS sequence"/>
</dbReference>
<dbReference type="EMBL" id="JBHRSM010000053">
    <property type="protein sequence ID" value="MFC3088516.1"/>
    <property type="molecule type" value="Genomic_DNA"/>
</dbReference>
<keyword evidence="2" id="KW-1185">Reference proteome</keyword>
<organism evidence="1 2">
    <name type="scientific">Tabrizicola soli</name>
    <dbReference type="NCBI Taxonomy" id="2185115"/>
    <lineage>
        <taxon>Bacteria</taxon>
        <taxon>Pseudomonadati</taxon>
        <taxon>Pseudomonadota</taxon>
        <taxon>Alphaproteobacteria</taxon>
        <taxon>Rhodobacterales</taxon>
        <taxon>Paracoccaceae</taxon>
        <taxon>Tabrizicola</taxon>
    </lineage>
</organism>
<reference evidence="2" key="1">
    <citation type="journal article" date="2019" name="Int. J. Syst. Evol. Microbiol.">
        <title>The Global Catalogue of Microorganisms (GCM) 10K type strain sequencing project: providing services to taxonomists for standard genome sequencing and annotation.</title>
        <authorList>
            <consortium name="The Broad Institute Genomics Platform"/>
            <consortium name="The Broad Institute Genome Sequencing Center for Infectious Disease"/>
            <person name="Wu L."/>
            <person name="Ma J."/>
        </authorList>
    </citation>
    <scope>NUCLEOTIDE SEQUENCE [LARGE SCALE GENOMIC DNA]</scope>
    <source>
        <strain evidence="2">KCTC 62102</strain>
    </source>
</reference>
<name>A0ABV7E013_9RHOB</name>
<evidence type="ECO:0000313" key="2">
    <source>
        <dbReference type="Proteomes" id="UP001595445"/>
    </source>
</evidence>
<dbReference type="RefSeq" id="WP_197644673.1">
    <property type="nucleotide sequence ID" value="NZ_JAEACP010000012.1"/>
</dbReference>